<sequence length="320" mass="34730">MAPKVYVDGQSGTAGLRLMDYLKARDDLEILRIDEDQRRDARERARLINASDVTFLCLPDDASREAVAMLDNPNTTIIDASTAFRTNNDWAYGLPELTRGQREAIRGSRRIANPGCHASAFILLVRPLVEAGLLPASTPLSAFSLTGYSGGGKQMIADYESSSDPRLQSPRMYALGSMHKHLPEMTQHGHLEAAPVFTPVVGNFLKGLTVTVPLHLGQMARGVTPESVVSALKMHYRDEPFIRVMAFDDDATNLDQGFFDVQGCNDTNRADLFVFGNGERLTLMARLDNLGKGAAGAAVQCMNIALGLEESMGLTSGVDA</sequence>
<evidence type="ECO:0000256" key="4">
    <source>
        <dbReference type="ARBA" id="ARBA00022857"/>
    </source>
</evidence>
<dbReference type="InterPro" id="IPR000534">
    <property type="entry name" value="Semialdehyde_DH_NAD-bd"/>
</dbReference>
<evidence type="ECO:0000256" key="1">
    <source>
        <dbReference type="ARBA" id="ARBA00022490"/>
    </source>
</evidence>
<comment type="catalytic activity">
    <reaction evidence="6">
        <text>N-acetyl-L-glutamate 5-semialdehyde + phosphate + NADP(+) = N-acetyl-L-glutamyl 5-phosphate + NADPH + H(+)</text>
        <dbReference type="Rhea" id="RHEA:21588"/>
        <dbReference type="ChEBI" id="CHEBI:15378"/>
        <dbReference type="ChEBI" id="CHEBI:29123"/>
        <dbReference type="ChEBI" id="CHEBI:43474"/>
        <dbReference type="ChEBI" id="CHEBI:57783"/>
        <dbReference type="ChEBI" id="CHEBI:57936"/>
        <dbReference type="ChEBI" id="CHEBI:58349"/>
        <dbReference type="EC" id="1.2.1.38"/>
    </reaction>
</comment>
<dbReference type="CDD" id="cd23935">
    <property type="entry name" value="AGPR_2_C"/>
    <property type="match status" value="1"/>
</dbReference>
<dbReference type="InterPro" id="IPR010136">
    <property type="entry name" value="AGPR_type-2"/>
</dbReference>
<dbReference type="RefSeq" id="WP_251593420.1">
    <property type="nucleotide sequence ID" value="NZ_JAMLJI010000002.1"/>
</dbReference>
<gene>
    <name evidence="6 8" type="primary">argC</name>
    <name evidence="8" type="ORF">QC825_00345</name>
</gene>
<comment type="subcellular location">
    <subcellularLocation>
        <location evidence="6">Cytoplasm</location>
    </subcellularLocation>
</comment>
<evidence type="ECO:0000256" key="3">
    <source>
        <dbReference type="ARBA" id="ARBA00022605"/>
    </source>
</evidence>
<evidence type="ECO:0000259" key="7">
    <source>
        <dbReference type="SMART" id="SM00859"/>
    </source>
</evidence>
<dbReference type="SUPFAM" id="SSF55347">
    <property type="entry name" value="Glyceraldehyde-3-phosphate dehydrogenase-like, C-terminal domain"/>
    <property type="match status" value="1"/>
</dbReference>
<dbReference type="CDD" id="cd17896">
    <property type="entry name" value="AGPR_2_N"/>
    <property type="match status" value="1"/>
</dbReference>
<keyword evidence="3 6" id="KW-0028">Amino-acid biosynthesis</keyword>
<dbReference type="InterPro" id="IPR036291">
    <property type="entry name" value="NAD(P)-bd_dom_sf"/>
</dbReference>
<dbReference type="Gene3D" id="3.40.50.720">
    <property type="entry name" value="NAD(P)-binding Rossmann-like Domain"/>
    <property type="match status" value="1"/>
</dbReference>
<comment type="similarity">
    <text evidence="6">Belongs to the NAGSA dehydrogenase family. Type 2 subfamily.</text>
</comment>
<dbReference type="PANTHER" id="PTHR32338:SF10">
    <property type="entry name" value="N-ACETYL-GAMMA-GLUTAMYL-PHOSPHATE REDUCTASE, CHLOROPLASTIC-RELATED"/>
    <property type="match status" value="1"/>
</dbReference>
<protein>
    <recommendedName>
        <fullName evidence="6">N-acetyl-gamma-glutamyl-phosphate reductase</fullName>
        <shortName evidence="6">AGPR</shortName>
        <ecNumber evidence="6">1.2.1.38</ecNumber>
    </recommendedName>
    <alternativeName>
        <fullName evidence="6">N-acetyl-glutamate semialdehyde dehydrogenase</fullName>
        <shortName evidence="6">NAGSA dehydrogenase</shortName>
    </alternativeName>
</protein>
<keyword evidence="1 6" id="KW-0963">Cytoplasm</keyword>
<evidence type="ECO:0000256" key="2">
    <source>
        <dbReference type="ARBA" id="ARBA00022571"/>
    </source>
</evidence>
<dbReference type="NCBIfam" id="TIGR01851">
    <property type="entry name" value="argC_other"/>
    <property type="match status" value="1"/>
</dbReference>
<dbReference type="InterPro" id="IPR050085">
    <property type="entry name" value="AGPR"/>
</dbReference>
<dbReference type="Pfam" id="PF01118">
    <property type="entry name" value="Semialdhyde_dh"/>
    <property type="match status" value="1"/>
</dbReference>
<keyword evidence="5 6" id="KW-0560">Oxidoreductase</keyword>
<dbReference type="SUPFAM" id="SSF51735">
    <property type="entry name" value="NAD(P)-binding Rossmann-fold domains"/>
    <property type="match status" value="1"/>
</dbReference>
<proteinExistence type="inferred from homology"/>
<dbReference type="EC" id="1.2.1.38" evidence="6"/>
<evidence type="ECO:0000256" key="5">
    <source>
        <dbReference type="ARBA" id="ARBA00023002"/>
    </source>
</evidence>
<dbReference type="Pfam" id="PF22698">
    <property type="entry name" value="Semialdhyde_dhC_1"/>
    <property type="match status" value="1"/>
</dbReference>
<comment type="function">
    <text evidence="6">Catalyzes the NADPH-dependent reduction of N-acetyl-5-glutamyl phosphate to yield N-acetyl-L-glutamate 5-semialdehyde.</text>
</comment>
<dbReference type="SMART" id="SM00859">
    <property type="entry name" value="Semialdhyde_dh"/>
    <property type="match status" value="1"/>
</dbReference>
<keyword evidence="9" id="KW-1185">Reference proteome</keyword>
<dbReference type="HAMAP" id="MF_01110">
    <property type="entry name" value="ArgC_type2"/>
    <property type="match status" value="1"/>
</dbReference>
<evidence type="ECO:0000256" key="6">
    <source>
        <dbReference type="HAMAP-Rule" id="MF_01110"/>
    </source>
</evidence>
<dbReference type="GO" id="GO:0003942">
    <property type="term" value="F:N-acetyl-gamma-glutamyl-phosphate reductase activity"/>
    <property type="evidence" value="ECO:0007669"/>
    <property type="project" value="UniProtKB-EC"/>
</dbReference>
<feature type="domain" description="Semialdehyde dehydrogenase NAD-binding" evidence="7">
    <location>
        <begin position="4"/>
        <end position="105"/>
    </location>
</feature>
<keyword evidence="2 6" id="KW-0055">Arginine biosynthesis</keyword>
<comment type="caution">
    <text evidence="8">The sequence shown here is derived from an EMBL/GenBank/DDBJ whole genome shotgun (WGS) entry which is preliminary data.</text>
</comment>
<comment type="pathway">
    <text evidence="6">Amino-acid biosynthesis; L-arginine biosynthesis; N(2)-acetyl-L-ornithine from L-glutamate: step 3/4.</text>
</comment>
<reference evidence="8 9" key="1">
    <citation type="submission" date="2023-04" db="EMBL/GenBank/DDBJ databases">
        <title>A long-awaited taxogenomic arrangement of the family Halomonadaceae.</title>
        <authorList>
            <person name="De La Haba R."/>
            <person name="Chuvochina M."/>
            <person name="Wittouck S."/>
            <person name="Arahal D.R."/>
            <person name="Sanchez-Porro C."/>
            <person name="Hugenholtz P."/>
            <person name="Ventosa A."/>
        </authorList>
    </citation>
    <scope>NUCLEOTIDE SEQUENCE [LARGE SCALE GENOMIC DNA]</scope>
    <source>
        <strain evidence="8 9">DSM 22428</strain>
    </source>
</reference>
<evidence type="ECO:0000313" key="8">
    <source>
        <dbReference type="EMBL" id="MDR5894516.1"/>
    </source>
</evidence>
<name>A0ABU1GSH0_9GAMM</name>
<dbReference type="Gene3D" id="3.30.360.10">
    <property type="entry name" value="Dihydrodipicolinate Reductase, domain 2"/>
    <property type="match status" value="1"/>
</dbReference>
<dbReference type="InterPro" id="IPR058924">
    <property type="entry name" value="AGPR_dimerisation_dom"/>
</dbReference>
<evidence type="ECO:0000313" key="9">
    <source>
        <dbReference type="Proteomes" id="UP001269375"/>
    </source>
</evidence>
<organism evidence="8 9">
    <name type="scientific">Larsenimonas suaedae</name>
    <dbReference type="NCBI Taxonomy" id="1851019"/>
    <lineage>
        <taxon>Bacteria</taxon>
        <taxon>Pseudomonadati</taxon>
        <taxon>Pseudomonadota</taxon>
        <taxon>Gammaproteobacteria</taxon>
        <taxon>Oceanospirillales</taxon>
        <taxon>Halomonadaceae</taxon>
        <taxon>Larsenimonas</taxon>
    </lineage>
</organism>
<accession>A0ABU1GSH0</accession>
<keyword evidence="4 6" id="KW-0521">NADP</keyword>
<dbReference type="Proteomes" id="UP001269375">
    <property type="component" value="Unassembled WGS sequence"/>
</dbReference>
<feature type="active site" evidence="6">
    <location>
        <position position="116"/>
    </location>
</feature>
<dbReference type="PANTHER" id="PTHR32338">
    <property type="entry name" value="N-ACETYL-GAMMA-GLUTAMYL-PHOSPHATE REDUCTASE, CHLOROPLASTIC-RELATED-RELATED"/>
    <property type="match status" value="1"/>
</dbReference>
<dbReference type="EMBL" id="JARWAO010000001">
    <property type="protein sequence ID" value="MDR5894516.1"/>
    <property type="molecule type" value="Genomic_DNA"/>
</dbReference>